<evidence type="ECO:0000256" key="1">
    <source>
        <dbReference type="SAM" id="MobiDB-lite"/>
    </source>
</evidence>
<proteinExistence type="predicted"/>
<keyword evidence="3" id="KW-1185">Reference proteome</keyword>
<accession>A0AAN5IF28</accession>
<feature type="non-terminal residue" evidence="2">
    <location>
        <position position="1"/>
    </location>
</feature>
<dbReference type="Proteomes" id="UP001328107">
    <property type="component" value="Unassembled WGS sequence"/>
</dbReference>
<dbReference type="AlphaFoldDB" id="A0AAN5IF28"/>
<gene>
    <name evidence="2" type="ORF">PMAYCL1PPCAC_32055</name>
</gene>
<evidence type="ECO:0000313" key="3">
    <source>
        <dbReference type="Proteomes" id="UP001328107"/>
    </source>
</evidence>
<reference evidence="3" key="1">
    <citation type="submission" date="2022-10" db="EMBL/GenBank/DDBJ databases">
        <title>Genome assembly of Pristionchus species.</title>
        <authorList>
            <person name="Yoshida K."/>
            <person name="Sommer R.J."/>
        </authorList>
    </citation>
    <scope>NUCLEOTIDE SEQUENCE [LARGE SCALE GENOMIC DNA]</scope>
    <source>
        <strain evidence="3">RS5460</strain>
    </source>
</reference>
<protein>
    <submittedName>
        <fullName evidence="2">Uncharacterized protein</fullName>
    </submittedName>
</protein>
<dbReference type="EMBL" id="BTRK01000006">
    <property type="protein sequence ID" value="GMR61860.1"/>
    <property type="molecule type" value="Genomic_DNA"/>
</dbReference>
<name>A0AAN5IF28_9BILA</name>
<organism evidence="2 3">
    <name type="scientific">Pristionchus mayeri</name>
    <dbReference type="NCBI Taxonomy" id="1317129"/>
    <lineage>
        <taxon>Eukaryota</taxon>
        <taxon>Metazoa</taxon>
        <taxon>Ecdysozoa</taxon>
        <taxon>Nematoda</taxon>
        <taxon>Chromadorea</taxon>
        <taxon>Rhabditida</taxon>
        <taxon>Rhabditina</taxon>
        <taxon>Diplogasteromorpha</taxon>
        <taxon>Diplogasteroidea</taxon>
        <taxon>Neodiplogasteridae</taxon>
        <taxon>Pristionchus</taxon>
    </lineage>
</organism>
<feature type="region of interest" description="Disordered" evidence="1">
    <location>
        <begin position="34"/>
        <end position="76"/>
    </location>
</feature>
<evidence type="ECO:0000313" key="2">
    <source>
        <dbReference type="EMBL" id="GMR61860.1"/>
    </source>
</evidence>
<feature type="non-terminal residue" evidence="2">
    <location>
        <position position="76"/>
    </location>
</feature>
<comment type="caution">
    <text evidence="2">The sequence shown here is derived from an EMBL/GenBank/DDBJ whole genome shotgun (WGS) entry which is preliminary data.</text>
</comment>
<sequence>RDDLITARPPAAGRLRLAHGGRGAVGMGIWWSSPPPSSRIRRMGRPTRMGLWRPTRMGRSRRLGRLGMGKMSSDRR</sequence>